<accession>A0ABM0JA19</accession>
<evidence type="ECO:0000313" key="7">
    <source>
        <dbReference type="RefSeq" id="XP_005088895.2"/>
    </source>
</evidence>
<dbReference type="InterPro" id="IPR003057">
    <property type="entry name" value="Invtbrt_color"/>
</dbReference>
<dbReference type="InterPro" id="IPR000566">
    <property type="entry name" value="Lipocln_cytosolic_FA-bd_dom"/>
</dbReference>
<dbReference type="RefSeq" id="XP_005088895.2">
    <property type="nucleotide sequence ID" value="XM_005088838.3"/>
</dbReference>
<dbReference type="SUPFAM" id="SSF50814">
    <property type="entry name" value="Lipocalins"/>
    <property type="match status" value="1"/>
</dbReference>
<sequence>MTSLLLLQKCEMAFQGTALSLLLMIASTSAQMAVLRYGTECPDPPVQQNFDIIRYMGKWFEYERFPNFFQVGTRCVMANYTLQENAKVKVVNAAIEKYSVDSSACPWYRDRIAVGSAEAADPAEPAKLGVRFNENAPAGKYWVIETDYDNYSVVYSCSPMSSMMQVFVETGWVLTRRKAEAPANLDEIHERLSQVGIDPSNFQLSDHESCPDWPTDD</sequence>
<evidence type="ECO:0000313" key="6">
    <source>
        <dbReference type="Proteomes" id="UP000694888"/>
    </source>
</evidence>
<evidence type="ECO:0000256" key="3">
    <source>
        <dbReference type="ARBA" id="ARBA00023157"/>
    </source>
</evidence>
<evidence type="ECO:0000256" key="2">
    <source>
        <dbReference type="ARBA" id="ARBA00023121"/>
    </source>
</evidence>
<dbReference type="PANTHER" id="PTHR10612">
    <property type="entry name" value="APOLIPOPROTEIN D"/>
    <property type="match status" value="1"/>
</dbReference>
<name>A0ABM0JA19_APLCA</name>
<dbReference type="PANTHER" id="PTHR10612:SF34">
    <property type="entry name" value="APOLIPOPROTEIN D"/>
    <property type="match status" value="1"/>
</dbReference>
<evidence type="ECO:0000259" key="5">
    <source>
        <dbReference type="Pfam" id="PF08212"/>
    </source>
</evidence>
<protein>
    <submittedName>
        <fullName evidence="7">Apolipoprotein D</fullName>
    </submittedName>
</protein>
<dbReference type="PIRSF" id="PIRSF036893">
    <property type="entry name" value="Lipocalin_ApoD"/>
    <property type="match status" value="1"/>
</dbReference>
<reference evidence="7" key="1">
    <citation type="submission" date="2025-08" db="UniProtKB">
        <authorList>
            <consortium name="RefSeq"/>
        </authorList>
    </citation>
    <scope>IDENTIFICATION</scope>
</reference>
<comment type="similarity">
    <text evidence="1 4">Belongs to the calycin superfamily. Lipocalin family.</text>
</comment>
<dbReference type="Proteomes" id="UP000694888">
    <property type="component" value="Unplaced"/>
</dbReference>
<evidence type="ECO:0000256" key="4">
    <source>
        <dbReference type="PIRNR" id="PIRNR036893"/>
    </source>
</evidence>
<organism evidence="6 7">
    <name type="scientific">Aplysia californica</name>
    <name type="common">California sea hare</name>
    <dbReference type="NCBI Taxonomy" id="6500"/>
    <lineage>
        <taxon>Eukaryota</taxon>
        <taxon>Metazoa</taxon>
        <taxon>Spiralia</taxon>
        <taxon>Lophotrochozoa</taxon>
        <taxon>Mollusca</taxon>
        <taxon>Gastropoda</taxon>
        <taxon>Heterobranchia</taxon>
        <taxon>Euthyneura</taxon>
        <taxon>Tectipleura</taxon>
        <taxon>Aplysiida</taxon>
        <taxon>Aplysioidea</taxon>
        <taxon>Aplysiidae</taxon>
        <taxon>Aplysia</taxon>
    </lineage>
</organism>
<dbReference type="InterPro" id="IPR022271">
    <property type="entry name" value="Lipocalin_ApoD"/>
</dbReference>
<dbReference type="GeneID" id="101860615"/>
<keyword evidence="2" id="KW-0446">Lipid-binding</keyword>
<evidence type="ECO:0000256" key="1">
    <source>
        <dbReference type="ARBA" id="ARBA00006889"/>
    </source>
</evidence>
<dbReference type="Pfam" id="PF08212">
    <property type="entry name" value="Lipocalin_2"/>
    <property type="match status" value="1"/>
</dbReference>
<dbReference type="InterPro" id="IPR012674">
    <property type="entry name" value="Calycin"/>
</dbReference>
<dbReference type="PRINTS" id="PR01273">
    <property type="entry name" value="INVTBRTCOLOR"/>
</dbReference>
<dbReference type="Gene3D" id="2.40.128.20">
    <property type="match status" value="1"/>
</dbReference>
<keyword evidence="3" id="KW-1015">Disulfide bond</keyword>
<proteinExistence type="inferred from homology"/>
<feature type="domain" description="Lipocalin/cytosolic fatty-acid binding" evidence="5">
    <location>
        <begin position="51"/>
        <end position="203"/>
    </location>
</feature>
<keyword evidence="6" id="KW-1185">Reference proteome</keyword>
<gene>
    <name evidence="7" type="primary">LOC101860615</name>
</gene>